<reference evidence="1" key="2">
    <citation type="journal article" date="2015" name="Data Brief">
        <title>Shoot transcriptome of the giant reed, Arundo donax.</title>
        <authorList>
            <person name="Barrero R.A."/>
            <person name="Guerrero F.D."/>
            <person name="Moolhuijzen P."/>
            <person name="Goolsby J.A."/>
            <person name="Tidwell J."/>
            <person name="Bellgard S.E."/>
            <person name="Bellgard M.I."/>
        </authorList>
    </citation>
    <scope>NUCLEOTIDE SEQUENCE</scope>
    <source>
        <tissue evidence="1">Shoot tissue taken approximately 20 cm above the soil surface</tissue>
    </source>
</reference>
<reference evidence="1" key="1">
    <citation type="submission" date="2014-09" db="EMBL/GenBank/DDBJ databases">
        <authorList>
            <person name="Magalhaes I.L.F."/>
            <person name="Oliveira U."/>
            <person name="Santos F.R."/>
            <person name="Vidigal T.H.D.A."/>
            <person name="Brescovit A.D."/>
            <person name="Santos A.J."/>
        </authorList>
    </citation>
    <scope>NUCLEOTIDE SEQUENCE</scope>
    <source>
        <tissue evidence="1">Shoot tissue taken approximately 20 cm above the soil surface</tissue>
    </source>
</reference>
<sequence>MFRGSFDRRSVPLDRGASSITKPPTGWWCGAMSRGARDGSEEIMRGAAGRRLQFAWPFGASLLAYAPLEPGVDGLLWLCRDGLPLAAYRSIGTFC</sequence>
<name>A0A0A9G5Y8_ARUDO</name>
<protein>
    <submittedName>
        <fullName evidence="1">Uncharacterized protein</fullName>
    </submittedName>
</protein>
<organism evidence="1">
    <name type="scientific">Arundo donax</name>
    <name type="common">Giant reed</name>
    <name type="synonym">Donax arundinaceus</name>
    <dbReference type="NCBI Taxonomy" id="35708"/>
    <lineage>
        <taxon>Eukaryota</taxon>
        <taxon>Viridiplantae</taxon>
        <taxon>Streptophyta</taxon>
        <taxon>Embryophyta</taxon>
        <taxon>Tracheophyta</taxon>
        <taxon>Spermatophyta</taxon>
        <taxon>Magnoliopsida</taxon>
        <taxon>Liliopsida</taxon>
        <taxon>Poales</taxon>
        <taxon>Poaceae</taxon>
        <taxon>PACMAD clade</taxon>
        <taxon>Arundinoideae</taxon>
        <taxon>Arundineae</taxon>
        <taxon>Arundo</taxon>
    </lineage>
</organism>
<accession>A0A0A9G5Y8</accession>
<proteinExistence type="predicted"/>
<dbReference type="EMBL" id="GBRH01177411">
    <property type="protein sequence ID" value="JAE20485.1"/>
    <property type="molecule type" value="Transcribed_RNA"/>
</dbReference>
<dbReference type="EMBL" id="GBRH01211907">
    <property type="protein sequence ID" value="JAD85988.1"/>
    <property type="molecule type" value="Transcribed_RNA"/>
</dbReference>
<dbReference type="AlphaFoldDB" id="A0A0A9G5Y8"/>
<evidence type="ECO:0000313" key="1">
    <source>
        <dbReference type="EMBL" id="JAE20485.1"/>
    </source>
</evidence>